<dbReference type="InterPro" id="IPR002716">
    <property type="entry name" value="PIN_dom"/>
</dbReference>
<keyword evidence="3 6" id="KW-0479">Metal-binding</keyword>
<evidence type="ECO:0000256" key="7">
    <source>
        <dbReference type="SAM" id="MobiDB-lite"/>
    </source>
</evidence>
<dbReference type="PANTHER" id="PTHR38826">
    <property type="entry name" value="RIBONUCLEASE VAPC13"/>
    <property type="match status" value="1"/>
</dbReference>
<dbReference type="KEGG" id="mik:FOE78_18890"/>
<accession>A0A516Q2P2</accession>
<feature type="compositionally biased region" description="Basic residues" evidence="7">
    <location>
        <begin position="1"/>
        <end position="12"/>
    </location>
</feature>
<evidence type="ECO:0000256" key="1">
    <source>
        <dbReference type="ARBA" id="ARBA00022649"/>
    </source>
</evidence>
<comment type="cofactor">
    <cofactor evidence="6">
        <name>Mg(2+)</name>
        <dbReference type="ChEBI" id="CHEBI:18420"/>
    </cofactor>
</comment>
<dbReference type="InterPro" id="IPR029060">
    <property type="entry name" value="PIN-like_dom_sf"/>
</dbReference>
<name>A0A516Q2P2_9ACTN</name>
<sequence>MGRRQRRARRGLGSRETGPGERPRDSSAVTRRFAVDTAVFAYALGDSHHYREPCQAVVLAAGRGEFSLHASWELIQELLFHRMRRVERPLAVQQARAAIDLLELYDVDRSVVNRSMELILFHQGILGRDALHAATAIEHGLAVMISPDTAFDGVPGLERVDPIDLDLAADD</sequence>
<comment type="similarity">
    <text evidence="6">Belongs to the PINc/VapC protein family.</text>
</comment>
<feature type="domain" description="PIN" evidence="8">
    <location>
        <begin position="35"/>
        <end position="155"/>
    </location>
</feature>
<dbReference type="OrthoDB" id="5072366at2"/>
<dbReference type="Pfam" id="PF01850">
    <property type="entry name" value="PIN"/>
    <property type="match status" value="1"/>
</dbReference>
<keyword evidence="2 6" id="KW-0540">Nuclease</keyword>
<evidence type="ECO:0000256" key="3">
    <source>
        <dbReference type="ARBA" id="ARBA00022723"/>
    </source>
</evidence>
<evidence type="ECO:0000259" key="8">
    <source>
        <dbReference type="Pfam" id="PF01850"/>
    </source>
</evidence>
<comment type="function">
    <text evidence="6">Toxic component of a toxin-antitoxin (TA) system. An RNase.</text>
</comment>
<protein>
    <recommendedName>
        <fullName evidence="6">Ribonuclease VapC</fullName>
        <shortName evidence="6">RNase VapC</shortName>
        <ecNumber evidence="6">3.1.-.-</ecNumber>
    </recommendedName>
    <alternativeName>
        <fullName evidence="6">Toxin VapC</fullName>
    </alternativeName>
</protein>
<dbReference type="PANTHER" id="PTHR38826:SF5">
    <property type="entry name" value="RIBONUCLEASE VAPC13"/>
    <property type="match status" value="1"/>
</dbReference>
<keyword evidence="4 6" id="KW-0378">Hydrolase</keyword>
<evidence type="ECO:0000313" key="10">
    <source>
        <dbReference type="Proteomes" id="UP000319263"/>
    </source>
</evidence>
<feature type="binding site" evidence="6">
    <location>
        <position position="36"/>
    </location>
    <ligand>
        <name>Mg(2+)</name>
        <dbReference type="ChEBI" id="CHEBI:18420"/>
    </ligand>
</feature>
<dbReference type="HAMAP" id="MF_00265">
    <property type="entry name" value="VapC_Nob1"/>
    <property type="match status" value="1"/>
</dbReference>
<dbReference type="InterPro" id="IPR052106">
    <property type="entry name" value="PINc/VapC_TA"/>
</dbReference>
<dbReference type="EMBL" id="CP041692">
    <property type="protein sequence ID" value="QDP97700.1"/>
    <property type="molecule type" value="Genomic_DNA"/>
</dbReference>
<proteinExistence type="inferred from homology"/>
<organism evidence="9 10">
    <name type="scientific">Microlunatus elymi</name>
    <dbReference type="NCBI Taxonomy" id="2596828"/>
    <lineage>
        <taxon>Bacteria</taxon>
        <taxon>Bacillati</taxon>
        <taxon>Actinomycetota</taxon>
        <taxon>Actinomycetes</taxon>
        <taxon>Propionibacteriales</taxon>
        <taxon>Propionibacteriaceae</taxon>
        <taxon>Microlunatus</taxon>
    </lineage>
</organism>
<dbReference type="GO" id="GO:0000287">
    <property type="term" value="F:magnesium ion binding"/>
    <property type="evidence" value="ECO:0007669"/>
    <property type="project" value="UniProtKB-UniRule"/>
</dbReference>
<gene>
    <name evidence="6" type="primary">vapC</name>
    <name evidence="9" type="ORF">FOE78_18890</name>
</gene>
<dbReference type="Proteomes" id="UP000319263">
    <property type="component" value="Chromosome"/>
</dbReference>
<dbReference type="GO" id="GO:0090729">
    <property type="term" value="F:toxin activity"/>
    <property type="evidence" value="ECO:0007669"/>
    <property type="project" value="UniProtKB-KW"/>
</dbReference>
<keyword evidence="6" id="KW-0800">Toxin</keyword>
<dbReference type="AlphaFoldDB" id="A0A516Q2P2"/>
<evidence type="ECO:0000256" key="4">
    <source>
        <dbReference type="ARBA" id="ARBA00022801"/>
    </source>
</evidence>
<evidence type="ECO:0000256" key="6">
    <source>
        <dbReference type="HAMAP-Rule" id="MF_00265"/>
    </source>
</evidence>
<feature type="binding site" evidence="6">
    <location>
        <position position="129"/>
    </location>
    <ligand>
        <name>Mg(2+)</name>
        <dbReference type="ChEBI" id="CHEBI:18420"/>
    </ligand>
</feature>
<dbReference type="GO" id="GO:0004540">
    <property type="term" value="F:RNA nuclease activity"/>
    <property type="evidence" value="ECO:0007669"/>
    <property type="project" value="InterPro"/>
</dbReference>
<keyword evidence="1 6" id="KW-1277">Toxin-antitoxin system</keyword>
<feature type="region of interest" description="Disordered" evidence="7">
    <location>
        <begin position="1"/>
        <end position="28"/>
    </location>
</feature>
<evidence type="ECO:0000256" key="2">
    <source>
        <dbReference type="ARBA" id="ARBA00022722"/>
    </source>
</evidence>
<dbReference type="EC" id="3.1.-.-" evidence="6"/>
<dbReference type="InterPro" id="IPR022907">
    <property type="entry name" value="VapC_family"/>
</dbReference>
<evidence type="ECO:0000256" key="5">
    <source>
        <dbReference type="ARBA" id="ARBA00022842"/>
    </source>
</evidence>
<dbReference type="GO" id="GO:0016787">
    <property type="term" value="F:hydrolase activity"/>
    <property type="evidence" value="ECO:0007669"/>
    <property type="project" value="UniProtKB-KW"/>
</dbReference>
<keyword evidence="5 6" id="KW-0460">Magnesium</keyword>
<reference evidence="9 10" key="1">
    <citation type="submission" date="2019-07" db="EMBL/GenBank/DDBJ databases">
        <title>Microlunatus dokdonensis sp. nov. isolated from the rhizospheric soil of the wild plant Elymus tsukushiensis.</title>
        <authorList>
            <person name="Ghim S.-Y."/>
            <person name="Hwang Y.-J."/>
            <person name="Son J.-S."/>
            <person name="Shin J.-H."/>
        </authorList>
    </citation>
    <scope>NUCLEOTIDE SEQUENCE [LARGE SCALE GENOMIC DNA]</scope>
    <source>
        <strain evidence="9 10">KUDC0627</strain>
    </source>
</reference>
<dbReference type="SUPFAM" id="SSF88723">
    <property type="entry name" value="PIN domain-like"/>
    <property type="match status" value="1"/>
</dbReference>
<evidence type="ECO:0000313" key="9">
    <source>
        <dbReference type="EMBL" id="QDP97700.1"/>
    </source>
</evidence>
<dbReference type="Gene3D" id="3.40.50.1010">
    <property type="entry name" value="5'-nuclease"/>
    <property type="match status" value="1"/>
</dbReference>
<keyword evidence="10" id="KW-1185">Reference proteome</keyword>